<keyword evidence="2 4" id="KW-0863">Zinc-finger</keyword>
<dbReference type="AlphaFoldDB" id="A0A550C077"/>
<dbReference type="InterPro" id="IPR002893">
    <property type="entry name" value="Znf_MYND"/>
</dbReference>
<name>A0A550C077_9AGAR</name>
<dbReference type="Gene3D" id="6.10.140.2220">
    <property type="match status" value="1"/>
</dbReference>
<dbReference type="PROSITE" id="PS50865">
    <property type="entry name" value="ZF_MYND_2"/>
    <property type="match status" value="1"/>
</dbReference>
<proteinExistence type="predicted"/>
<evidence type="ECO:0000256" key="1">
    <source>
        <dbReference type="ARBA" id="ARBA00022723"/>
    </source>
</evidence>
<dbReference type="Proteomes" id="UP000320762">
    <property type="component" value="Unassembled WGS sequence"/>
</dbReference>
<sequence>MKIRRCSVCRAKENVKRCSHCKKRYYCSQRCQTADWPIHRAACPPYIWYNSDKYRKCQDGNLHEGDLELITWDAERPDKDTGDLLGWGACVKEESEDLKRKYYEEFKGNDRKMFKYWPQGYRWTCCGMPGDMPWGCDHHGTGSKPCTCDYCGAGKQLPLRIYNDPAQSRMGLKLSRGPDPRSRRPGAMYGMF</sequence>
<organism evidence="7 8">
    <name type="scientific">Schizophyllum amplum</name>
    <dbReference type="NCBI Taxonomy" id="97359"/>
    <lineage>
        <taxon>Eukaryota</taxon>
        <taxon>Fungi</taxon>
        <taxon>Dikarya</taxon>
        <taxon>Basidiomycota</taxon>
        <taxon>Agaricomycotina</taxon>
        <taxon>Agaricomycetes</taxon>
        <taxon>Agaricomycetidae</taxon>
        <taxon>Agaricales</taxon>
        <taxon>Schizophyllaceae</taxon>
        <taxon>Schizophyllum</taxon>
    </lineage>
</organism>
<dbReference type="Pfam" id="PF01753">
    <property type="entry name" value="zf-MYND"/>
    <property type="match status" value="1"/>
</dbReference>
<dbReference type="OrthoDB" id="432970at2759"/>
<evidence type="ECO:0000259" key="6">
    <source>
        <dbReference type="PROSITE" id="PS50865"/>
    </source>
</evidence>
<protein>
    <recommendedName>
        <fullName evidence="6">MYND-type domain-containing protein</fullName>
    </recommendedName>
</protein>
<feature type="region of interest" description="Disordered" evidence="5">
    <location>
        <begin position="170"/>
        <end position="192"/>
    </location>
</feature>
<evidence type="ECO:0000256" key="4">
    <source>
        <dbReference type="PROSITE-ProRule" id="PRU00134"/>
    </source>
</evidence>
<evidence type="ECO:0000313" key="8">
    <source>
        <dbReference type="Proteomes" id="UP000320762"/>
    </source>
</evidence>
<dbReference type="GO" id="GO:0008270">
    <property type="term" value="F:zinc ion binding"/>
    <property type="evidence" value="ECO:0007669"/>
    <property type="project" value="UniProtKB-KW"/>
</dbReference>
<dbReference type="SUPFAM" id="SSF144232">
    <property type="entry name" value="HIT/MYND zinc finger-like"/>
    <property type="match status" value="1"/>
</dbReference>
<evidence type="ECO:0000256" key="5">
    <source>
        <dbReference type="SAM" id="MobiDB-lite"/>
    </source>
</evidence>
<comment type="caution">
    <text evidence="7">The sequence shown here is derived from an EMBL/GenBank/DDBJ whole genome shotgun (WGS) entry which is preliminary data.</text>
</comment>
<reference evidence="7 8" key="1">
    <citation type="journal article" date="2019" name="New Phytol.">
        <title>Comparative genomics reveals unique wood-decay strategies and fruiting body development in the Schizophyllaceae.</title>
        <authorList>
            <person name="Almasi E."/>
            <person name="Sahu N."/>
            <person name="Krizsan K."/>
            <person name="Balint B."/>
            <person name="Kovacs G.M."/>
            <person name="Kiss B."/>
            <person name="Cseklye J."/>
            <person name="Drula E."/>
            <person name="Henrissat B."/>
            <person name="Nagy I."/>
            <person name="Chovatia M."/>
            <person name="Adam C."/>
            <person name="LaButti K."/>
            <person name="Lipzen A."/>
            <person name="Riley R."/>
            <person name="Grigoriev I.V."/>
            <person name="Nagy L.G."/>
        </authorList>
    </citation>
    <scope>NUCLEOTIDE SEQUENCE [LARGE SCALE GENOMIC DNA]</scope>
    <source>
        <strain evidence="7 8">NL-1724</strain>
    </source>
</reference>
<evidence type="ECO:0000313" key="7">
    <source>
        <dbReference type="EMBL" id="TRM58207.1"/>
    </source>
</evidence>
<evidence type="ECO:0000256" key="2">
    <source>
        <dbReference type="ARBA" id="ARBA00022771"/>
    </source>
</evidence>
<keyword evidence="1" id="KW-0479">Metal-binding</keyword>
<dbReference type="STRING" id="97359.A0A550C077"/>
<dbReference type="EMBL" id="VDMD01000038">
    <property type="protein sequence ID" value="TRM58207.1"/>
    <property type="molecule type" value="Genomic_DNA"/>
</dbReference>
<keyword evidence="8" id="KW-1185">Reference proteome</keyword>
<gene>
    <name evidence="7" type="ORF">BD626DRAFT_410891</name>
</gene>
<keyword evidence="3" id="KW-0862">Zinc</keyword>
<feature type="domain" description="MYND-type" evidence="6">
    <location>
        <begin position="6"/>
        <end position="43"/>
    </location>
</feature>
<accession>A0A550C077</accession>
<dbReference type="PROSITE" id="PS01360">
    <property type="entry name" value="ZF_MYND_1"/>
    <property type="match status" value="1"/>
</dbReference>
<evidence type="ECO:0000256" key="3">
    <source>
        <dbReference type="ARBA" id="ARBA00022833"/>
    </source>
</evidence>